<gene>
    <name evidence="2" type="ORF">MGYG_09128</name>
</gene>
<feature type="region of interest" description="Disordered" evidence="1">
    <location>
        <begin position="49"/>
        <end position="75"/>
    </location>
</feature>
<dbReference type="Proteomes" id="UP000002669">
    <property type="component" value="Unassembled WGS sequence"/>
</dbReference>
<feature type="compositionally biased region" description="Basic residues" evidence="1">
    <location>
        <begin position="49"/>
        <end position="59"/>
    </location>
</feature>
<dbReference type="VEuPathDB" id="FungiDB:MGYG_09128"/>
<name>E4UZK4_ARTGP</name>
<dbReference type="HOGENOM" id="CLU_2049136_0_0_1"/>
<reference evidence="3" key="1">
    <citation type="journal article" date="2012" name="MBio">
        <title>Comparative genome analysis of Trichophyton rubrum and related dermatophytes reveals candidate genes involved in infection.</title>
        <authorList>
            <person name="Martinez D.A."/>
            <person name="Oliver B.G."/>
            <person name="Graeser Y."/>
            <person name="Goldberg J.M."/>
            <person name="Li W."/>
            <person name="Martinez-Rossi N.M."/>
            <person name="Monod M."/>
            <person name="Shelest E."/>
            <person name="Barton R.C."/>
            <person name="Birch E."/>
            <person name="Brakhage A.A."/>
            <person name="Chen Z."/>
            <person name="Gurr S.J."/>
            <person name="Heiman D."/>
            <person name="Heitman J."/>
            <person name="Kosti I."/>
            <person name="Rossi A."/>
            <person name="Saif S."/>
            <person name="Samalova M."/>
            <person name="Saunders C.W."/>
            <person name="Shea T."/>
            <person name="Summerbell R.C."/>
            <person name="Xu J."/>
            <person name="Young S."/>
            <person name="Zeng Q."/>
            <person name="Birren B.W."/>
            <person name="Cuomo C.A."/>
            <person name="White T.C."/>
        </authorList>
    </citation>
    <scope>NUCLEOTIDE SEQUENCE [LARGE SCALE GENOMIC DNA]</scope>
    <source>
        <strain evidence="3">ATCC MYA-4604 / CBS 118893</strain>
    </source>
</reference>
<dbReference type="InParanoid" id="E4UZK4"/>
<proteinExistence type="predicted"/>
<evidence type="ECO:0000313" key="3">
    <source>
        <dbReference type="Proteomes" id="UP000002669"/>
    </source>
</evidence>
<dbReference type="EMBL" id="DS989826">
    <property type="protein sequence ID" value="EFR03534.1"/>
    <property type="molecule type" value="Genomic_DNA"/>
</dbReference>
<dbReference type="GeneID" id="10027248"/>
<dbReference type="RefSeq" id="XP_003171988.1">
    <property type="nucleotide sequence ID" value="XM_003171940.1"/>
</dbReference>
<accession>E4UZK4</accession>
<dbReference type="AlphaFoldDB" id="E4UZK4"/>
<organism evidence="3">
    <name type="scientific">Arthroderma gypseum (strain ATCC MYA-4604 / CBS 118893)</name>
    <name type="common">Microsporum gypseum</name>
    <dbReference type="NCBI Taxonomy" id="535722"/>
    <lineage>
        <taxon>Eukaryota</taxon>
        <taxon>Fungi</taxon>
        <taxon>Dikarya</taxon>
        <taxon>Ascomycota</taxon>
        <taxon>Pezizomycotina</taxon>
        <taxon>Eurotiomycetes</taxon>
        <taxon>Eurotiomycetidae</taxon>
        <taxon>Onygenales</taxon>
        <taxon>Arthrodermataceae</taxon>
        <taxon>Nannizzia</taxon>
    </lineage>
</organism>
<evidence type="ECO:0000256" key="1">
    <source>
        <dbReference type="SAM" id="MobiDB-lite"/>
    </source>
</evidence>
<protein>
    <submittedName>
        <fullName evidence="2">Uncharacterized protein</fullName>
    </submittedName>
</protein>
<keyword evidence="3" id="KW-1185">Reference proteome</keyword>
<evidence type="ECO:0000313" key="2">
    <source>
        <dbReference type="EMBL" id="EFR03534.1"/>
    </source>
</evidence>
<sequence>MGGKRNIPAQSRNLRAHGQDQLRDRLIAQILLVTSQGVEGLATRRVKGPRRQVWGRKRREKEGRSRRGLRQANRQPVRPFDCVIPSLSLDFARSLYLDTLHEAREDGSTAYQLSPRLLPS</sequence>